<dbReference type="InterPro" id="IPR017517">
    <property type="entry name" value="Maleyloyr_isom"/>
</dbReference>
<dbReference type="NCBIfam" id="TIGR03083">
    <property type="entry name" value="maleylpyruvate isomerase family mycothiol-dependent enzyme"/>
    <property type="match status" value="1"/>
</dbReference>
<dbReference type="eggNOG" id="ENOG50314EV">
    <property type="taxonomic scope" value="Bacteria"/>
</dbReference>
<dbReference type="EMBL" id="ASHX02000001">
    <property type="protein sequence ID" value="OEJ93929.1"/>
    <property type="molecule type" value="Genomic_DNA"/>
</dbReference>
<name>A0A1D3DNM4_9ACTN</name>
<reference evidence="2 3" key="1">
    <citation type="journal article" date="2013" name="Genome Announc.">
        <title>Genome Sequence of Streptomyces violaceusniger Strain SPC6, a Halotolerant Streptomycete That Exhibits Rapid Growth and Development.</title>
        <authorList>
            <person name="Chen X."/>
            <person name="Zhang B."/>
            <person name="Zhang W."/>
            <person name="Wu X."/>
            <person name="Zhang M."/>
            <person name="Chen T."/>
            <person name="Liu G."/>
            <person name="Dyson P."/>
        </authorList>
    </citation>
    <scope>NUCLEOTIDE SEQUENCE [LARGE SCALE GENOMIC DNA]</scope>
    <source>
        <strain evidence="2 3">SPC6</strain>
    </source>
</reference>
<dbReference type="InterPro" id="IPR034660">
    <property type="entry name" value="DinB/YfiT-like"/>
</dbReference>
<comment type="caution">
    <text evidence="2">The sequence shown here is derived from an EMBL/GenBank/DDBJ whole genome shotgun (WGS) entry which is preliminary data.</text>
</comment>
<dbReference type="AlphaFoldDB" id="A0A1D3DNM4"/>
<dbReference type="Proteomes" id="UP000095329">
    <property type="component" value="Unassembled WGS sequence"/>
</dbReference>
<dbReference type="Pfam" id="PF11716">
    <property type="entry name" value="MDMPI_N"/>
    <property type="match status" value="1"/>
</dbReference>
<sequence>MSDTARQQSPEAVKAAIAAERRELADMLDTLRAEQWDAPSLCAGWTVRDVAAHMSLGFRYSLPRIAREIIRARGSLDRMTDHCARADAAAYSTAELASFLRDNAHHPWKPPVGGIAAALGHDVVHGLDITVPLGLDREVPEDRVRVLLGTVTPRTARFFRADLDGVQLRATDMDWTFGTGAPLSGRAQDLLLVAYGRGLPPGHLTGPQAPRFTTG</sequence>
<feature type="domain" description="Mycothiol-dependent maleylpyruvate isomerase metal-binding" evidence="1">
    <location>
        <begin position="18"/>
        <end position="104"/>
    </location>
</feature>
<dbReference type="SUPFAM" id="SSF109854">
    <property type="entry name" value="DinB/YfiT-like putative metalloenzymes"/>
    <property type="match status" value="1"/>
</dbReference>
<accession>A0A1D3DNM4</accession>
<gene>
    <name evidence="2" type="ORF">J116_005020</name>
</gene>
<dbReference type="RefSeq" id="WP_023590439.1">
    <property type="nucleotide sequence ID" value="NZ_ASHX02000001.1"/>
</dbReference>
<dbReference type="OrthoDB" id="5178565at2"/>
<evidence type="ECO:0000259" key="1">
    <source>
        <dbReference type="Pfam" id="PF11716"/>
    </source>
</evidence>
<proteinExistence type="predicted"/>
<dbReference type="Gene3D" id="1.20.120.450">
    <property type="entry name" value="dinb family like domain"/>
    <property type="match status" value="1"/>
</dbReference>
<organism evidence="2 3">
    <name type="scientific">Streptomyces thermolilacinus SPC6</name>
    <dbReference type="NCBI Taxonomy" id="1306406"/>
    <lineage>
        <taxon>Bacteria</taxon>
        <taxon>Bacillati</taxon>
        <taxon>Actinomycetota</taxon>
        <taxon>Actinomycetes</taxon>
        <taxon>Kitasatosporales</taxon>
        <taxon>Streptomycetaceae</taxon>
        <taxon>Streptomyces</taxon>
    </lineage>
</organism>
<dbReference type="STRING" id="1306406.J116_005020"/>
<dbReference type="InterPro" id="IPR024344">
    <property type="entry name" value="MDMPI_metal-binding"/>
</dbReference>
<evidence type="ECO:0000313" key="2">
    <source>
        <dbReference type="EMBL" id="OEJ93929.1"/>
    </source>
</evidence>
<dbReference type="GO" id="GO:0046872">
    <property type="term" value="F:metal ion binding"/>
    <property type="evidence" value="ECO:0007669"/>
    <property type="project" value="InterPro"/>
</dbReference>
<protein>
    <recommendedName>
        <fullName evidence="1">Mycothiol-dependent maleylpyruvate isomerase metal-binding domain-containing protein</fullName>
    </recommendedName>
</protein>
<keyword evidence="3" id="KW-1185">Reference proteome</keyword>
<evidence type="ECO:0000313" key="3">
    <source>
        <dbReference type="Proteomes" id="UP000095329"/>
    </source>
</evidence>